<keyword evidence="2" id="KW-1185">Reference proteome</keyword>
<protein>
    <submittedName>
        <fullName evidence="1">Uncharacterized protein</fullName>
    </submittedName>
</protein>
<reference evidence="1 2" key="1">
    <citation type="journal article" date="2019" name="Int. J. Syst. Evol. Microbiol.">
        <title>The Global Catalogue of Microorganisms (GCM) 10K type strain sequencing project: providing services to taxonomists for standard genome sequencing and annotation.</title>
        <authorList>
            <consortium name="The Broad Institute Genomics Platform"/>
            <consortium name="The Broad Institute Genome Sequencing Center for Infectious Disease"/>
            <person name="Wu L."/>
            <person name="Ma J."/>
        </authorList>
    </citation>
    <scope>NUCLEOTIDE SEQUENCE [LARGE SCALE GENOMIC DNA]</scope>
    <source>
        <strain evidence="1 2">JCM 16013</strain>
    </source>
</reference>
<gene>
    <name evidence="1" type="ORF">GCM10009838_43950</name>
</gene>
<accession>A0ABN2S0N7</accession>
<dbReference type="EMBL" id="BAAAQM010000024">
    <property type="protein sequence ID" value="GAA1978333.1"/>
    <property type="molecule type" value="Genomic_DNA"/>
</dbReference>
<proteinExistence type="predicted"/>
<sequence>MARRFHPERVEYDLRIAHPDTRQAAAGATLWSTAAVDAVTPKPLNDREALKDYALALVSRLQDFAEHTAAAPFGEEASSALRHDAYRKVRAVIRDKDGAALAEVQADGRVSLPGELDPDLRGRITGLVNVGLPMILRTVDQGGYETALESLVKARSVVNATLQAVLNMAVSAPEPVPRERLAAALNVQPTDLEHWYAGRAT</sequence>
<dbReference type="Proteomes" id="UP001499854">
    <property type="component" value="Unassembled WGS sequence"/>
</dbReference>
<evidence type="ECO:0000313" key="2">
    <source>
        <dbReference type="Proteomes" id="UP001499854"/>
    </source>
</evidence>
<evidence type="ECO:0000313" key="1">
    <source>
        <dbReference type="EMBL" id="GAA1978333.1"/>
    </source>
</evidence>
<name>A0ABN2S0N7_9ACTN</name>
<comment type="caution">
    <text evidence="1">The sequence shown here is derived from an EMBL/GenBank/DDBJ whole genome shotgun (WGS) entry which is preliminary data.</text>
</comment>
<dbReference type="RefSeq" id="WP_344658955.1">
    <property type="nucleotide sequence ID" value="NZ_BAAAQM010000024.1"/>
</dbReference>
<organism evidence="1 2">
    <name type="scientific">Catenulispora subtropica</name>
    <dbReference type="NCBI Taxonomy" id="450798"/>
    <lineage>
        <taxon>Bacteria</taxon>
        <taxon>Bacillati</taxon>
        <taxon>Actinomycetota</taxon>
        <taxon>Actinomycetes</taxon>
        <taxon>Catenulisporales</taxon>
        <taxon>Catenulisporaceae</taxon>
        <taxon>Catenulispora</taxon>
    </lineage>
</organism>